<sequence>MTWELAHHPRGVYHATTATIEAGDSAAAIAQLRSTIPADHLGRVS</sequence>
<evidence type="ECO:0000313" key="2">
    <source>
        <dbReference type="EMBL" id="MBK4347779.1"/>
    </source>
</evidence>
<evidence type="ECO:0000313" key="1">
    <source>
        <dbReference type="EMBL" id="MBK4347098.1"/>
    </source>
</evidence>
<evidence type="ECO:0000313" key="3">
    <source>
        <dbReference type="Proteomes" id="UP000636458"/>
    </source>
</evidence>
<dbReference type="EMBL" id="JAEPES010000001">
    <property type="protein sequence ID" value="MBK4347098.1"/>
    <property type="molecule type" value="Genomic_DNA"/>
</dbReference>
<name>A0A934SK77_9MICO</name>
<dbReference type="AlphaFoldDB" id="A0A934SK77"/>
<keyword evidence="3" id="KW-1185">Reference proteome</keyword>
<dbReference type="Proteomes" id="UP000636458">
    <property type="component" value="Unassembled WGS sequence"/>
</dbReference>
<proteinExistence type="predicted"/>
<comment type="caution">
    <text evidence="1">The sequence shown here is derived from an EMBL/GenBank/DDBJ whole genome shotgun (WGS) entry which is preliminary data.</text>
</comment>
<gene>
    <name evidence="1" type="ORF">IV501_05575</name>
    <name evidence="2" type="ORF">IV501_09050</name>
</gene>
<accession>A0A934SK77</accession>
<protein>
    <submittedName>
        <fullName evidence="1">Uncharacterized protein</fullName>
    </submittedName>
</protein>
<dbReference type="RefSeq" id="WP_200555359.1">
    <property type="nucleotide sequence ID" value="NZ_JAEPES010000001.1"/>
</dbReference>
<reference evidence="1" key="1">
    <citation type="submission" date="2021-01" db="EMBL/GenBank/DDBJ databases">
        <title>Lacisediminihabitans sp. nov. strain G11-30, isolated from Antarctic Soil.</title>
        <authorList>
            <person name="Li J."/>
        </authorList>
    </citation>
    <scope>NUCLEOTIDE SEQUENCE</scope>
    <source>
        <strain evidence="1">G11-30</strain>
    </source>
</reference>
<dbReference type="EMBL" id="JAEPES010000003">
    <property type="protein sequence ID" value="MBK4347779.1"/>
    <property type="molecule type" value="Genomic_DNA"/>
</dbReference>
<organism evidence="1 3">
    <name type="scientific">Lacisediminihabitans changchengi</name>
    <dbReference type="NCBI Taxonomy" id="2787634"/>
    <lineage>
        <taxon>Bacteria</taxon>
        <taxon>Bacillati</taxon>
        <taxon>Actinomycetota</taxon>
        <taxon>Actinomycetes</taxon>
        <taxon>Micrococcales</taxon>
        <taxon>Microbacteriaceae</taxon>
        <taxon>Lacisediminihabitans</taxon>
    </lineage>
</organism>